<evidence type="ECO:0000313" key="1">
    <source>
        <dbReference type="EMBL" id="EHC82277.1"/>
    </source>
</evidence>
<sequence>MITGFGNNVISSLAADITAGQTTIQVMPGTGAKFAGLLSYDYANASNPLQTYAKITLTDAKETVFEICHLTSVNNDVLTVVRGQEGTTAKGWALNDVIANFATRGSENQFVQIEQLQSGHYISGVAGGTANALTLELPATYFVNGATGWTLRTPIVVYPTQNNTGPSTLQLTMGGRVLGSFKLYKGNKTELVANDIQKDVGLMCLLDNTKTFFNVTNPGAIYAGLGTAAYRDVGTNPGNVMEVGAGRLLAGTFISDAADKTSIGARAATGCQFMRAHQAPDAPDQVSFWQIITLSEVVSPTTVVDVLAVSGNNVLFGHGTGAGITSWRHVAMLEGGAFTGGISAPNMRGDTLVTVGDGTGGMAKGDVDGAGFNGNNLNIKSWNGIGFQNSEDLAIRAYINTRLGVIAAAENLQAGNAIFNKNGDVYGDIWGTGSGPGWLSAYIAGRPLRQYITMVGVYQNDKTKPFMLHDDGSGVFLATTDMLSGYVQSIRFGAVEHGNLYRSPGFADQLGYVITGVENGDSNDTPDRIQRRLLQLKVNGQWYTVGT</sequence>
<protein>
    <submittedName>
        <fullName evidence="1">Tail fiber assembly like-protein</fullName>
    </submittedName>
</protein>
<evidence type="ECO:0000313" key="2">
    <source>
        <dbReference type="Proteomes" id="UP000005065"/>
    </source>
</evidence>
<comment type="caution">
    <text evidence="1">The sequence shown here is derived from an EMBL/GenBank/DDBJ whole genome shotgun (WGS) entry which is preliminary data.</text>
</comment>
<dbReference type="AlphaFoldDB" id="G5R5S9"/>
<reference evidence="1 2" key="1">
    <citation type="journal article" date="2011" name="BMC Genomics">
        <title>Genome sequencing reveals diversification of virulence factor content and possible host adaptation in distinct subpopulations of Salmonella enterica.</title>
        <authorList>
            <person name="den Bakker H.C."/>
            <person name="Moreno Switt A.I."/>
            <person name="Govoni G."/>
            <person name="Cummings C.A."/>
            <person name="Ranieri M.L."/>
            <person name="Degoricija L."/>
            <person name="Hoelzer K."/>
            <person name="Rodriguez-Rivera L.D."/>
            <person name="Brown S."/>
            <person name="Bolchacova E."/>
            <person name="Furtado M.R."/>
            <person name="Wiedmann M."/>
        </authorList>
    </citation>
    <scope>NUCLEOTIDE SEQUENCE [LARGE SCALE GENOMIC DNA]</scope>
    <source>
        <strain evidence="1 2">A4-543</strain>
    </source>
</reference>
<dbReference type="Proteomes" id="UP000005065">
    <property type="component" value="Unassembled WGS sequence"/>
</dbReference>
<dbReference type="Gene3D" id="6.20.70.20">
    <property type="match status" value="1"/>
</dbReference>
<proteinExistence type="predicted"/>
<dbReference type="PATRIC" id="fig|913082.3.peg.3882"/>
<dbReference type="BioCyc" id="SENT913082:G120J-501-MONOMER"/>
<dbReference type="EMBL" id="AFCU01001612">
    <property type="protein sequence ID" value="EHC82277.1"/>
    <property type="molecule type" value="Genomic_DNA"/>
</dbReference>
<accession>G5R5S9</accession>
<name>G5R5S9_SALSE</name>
<gene>
    <name evidence="1" type="ORF">LTSESEN_4999</name>
</gene>
<organism evidence="1 2">
    <name type="scientific">Salmonella enterica subsp. enterica serovar Senftenberg str. A4-543</name>
    <dbReference type="NCBI Taxonomy" id="913082"/>
    <lineage>
        <taxon>Bacteria</taxon>
        <taxon>Pseudomonadati</taxon>
        <taxon>Pseudomonadota</taxon>
        <taxon>Gammaproteobacteria</taxon>
        <taxon>Enterobacterales</taxon>
        <taxon>Enterobacteriaceae</taxon>
        <taxon>Salmonella</taxon>
    </lineage>
</organism>